<feature type="non-terminal residue" evidence="2">
    <location>
        <position position="112"/>
    </location>
</feature>
<dbReference type="AlphaFoldDB" id="A0A0F8VZL2"/>
<comment type="caution">
    <text evidence="2">The sequence shown here is derived from an EMBL/GenBank/DDBJ whole genome shotgun (WGS) entry which is preliminary data.</text>
</comment>
<reference evidence="2" key="1">
    <citation type="journal article" date="2015" name="Nature">
        <title>Complex archaea that bridge the gap between prokaryotes and eukaryotes.</title>
        <authorList>
            <person name="Spang A."/>
            <person name="Saw J.H."/>
            <person name="Jorgensen S.L."/>
            <person name="Zaremba-Niedzwiedzka K."/>
            <person name="Martijn J."/>
            <person name="Lind A.E."/>
            <person name="van Eijk R."/>
            <person name="Schleper C."/>
            <person name="Guy L."/>
            <person name="Ettema T.J."/>
        </authorList>
    </citation>
    <scope>NUCLEOTIDE SEQUENCE</scope>
</reference>
<evidence type="ECO:0000313" key="2">
    <source>
        <dbReference type="EMBL" id="KKK49832.1"/>
    </source>
</evidence>
<evidence type="ECO:0000256" key="1">
    <source>
        <dbReference type="SAM" id="Phobius"/>
    </source>
</evidence>
<name>A0A0F8VZL2_9ZZZZ</name>
<keyword evidence="1" id="KW-0812">Transmembrane</keyword>
<keyword evidence="1" id="KW-0472">Membrane</keyword>
<gene>
    <name evidence="2" type="ORF">LCGC14_3131070</name>
</gene>
<dbReference type="EMBL" id="LAZR01068335">
    <property type="protein sequence ID" value="KKK49832.1"/>
    <property type="molecule type" value="Genomic_DNA"/>
</dbReference>
<accession>A0A0F8VZL2</accession>
<organism evidence="2">
    <name type="scientific">marine sediment metagenome</name>
    <dbReference type="NCBI Taxonomy" id="412755"/>
    <lineage>
        <taxon>unclassified sequences</taxon>
        <taxon>metagenomes</taxon>
        <taxon>ecological metagenomes</taxon>
    </lineage>
</organism>
<sequence>MQTKRIVRYKVYLDRARMYVSLVQFFIVLLLITENYRQTSFGQWFYNNALWTFPVFMLVFLMIFLFIGYIDRRFVRSAEQEEYAITNPVLMDMKHKIDKLYETISEQEVRKA</sequence>
<proteinExistence type="predicted"/>
<feature type="transmembrane region" description="Helical" evidence="1">
    <location>
        <begin position="12"/>
        <end position="32"/>
    </location>
</feature>
<keyword evidence="1" id="KW-1133">Transmembrane helix</keyword>
<feature type="transmembrane region" description="Helical" evidence="1">
    <location>
        <begin position="44"/>
        <end position="70"/>
    </location>
</feature>
<protein>
    <submittedName>
        <fullName evidence="2">Uncharacterized protein</fullName>
    </submittedName>
</protein>